<organism evidence="1 2">
    <name type="scientific">Candidatus Methanoperedens nitratireducens</name>
    <dbReference type="NCBI Taxonomy" id="1392998"/>
    <lineage>
        <taxon>Archaea</taxon>
        <taxon>Methanobacteriati</taxon>
        <taxon>Methanobacteriota</taxon>
        <taxon>Stenosarchaea group</taxon>
        <taxon>Methanomicrobia</taxon>
        <taxon>Methanosarcinales</taxon>
        <taxon>ANME-2 cluster</taxon>
        <taxon>Candidatus Methanoperedentaceae</taxon>
        <taxon>Candidatus Methanoperedens</taxon>
    </lineage>
</organism>
<dbReference type="InterPro" id="IPR009003">
    <property type="entry name" value="Peptidase_S1_PA"/>
</dbReference>
<protein>
    <submittedName>
        <fullName evidence="1">Uncharacterized protein</fullName>
    </submittedName>
</protein>
<gene>
    <name evidence="1" type="ORF">MPEBLZ_03110</name>
</gene>
<dbReference type="Proteomes" id="UP000050360">
    <property type="component" value="Unassembled WGS sequence"/>
</dbReference>
<accession>A0A0P8ADX1</accession>
<proteinExistence type="predicted"/>
<dbReference type="InterPro" id="IPR043504">
    <property type="entry name" value="Peptidase_S1_PA_chymotrypsin"/>
</dbReference>
<dbReference type="SUPFAM" id="SSF50494">
    <property type="entry name" value="Trypsin-like serine proteases"/>
    <property type="match status" value="1"/>
</dbReference>
<dbReference type="CDD" id="cd21112">
    <property type="entry name" value="alphaLP-like"/>
    <property type="match status" value="1"/>
</dbReference>
<comment type="caution">
    <text evidence="1">The sequence shown here is derived from an EMBL/GenBank/DDBJ whole genome shotgun (WGS) entry which is preliminary data.</text>
</comment>
<name>A0A0P8ADX1_9EURY</name>
<evidence type="ECO:0000313" key="1">
    <source>
        <dbReference type="EMBL" id="KPQ42393.1"/>
    </source>
</evidence>
<dbReference type="Gene3D" id="2.40.10.10">
    <property type="entry name" value="Trypsin-like serine proteases"/>
    <property type="match status" value="2"/>
</dbReference>
<sequence length="380" mass="42199">MKQIKGVQLGAMLAVILLVAVVFAGAAVPNKEFKSFPKDLPERVLLGLNDSELQDKEIPDFGPEVFEKIKKEPKVRETRGQIPKFKAEKERRDWLNKLDEIRVSVREDMRPYLYPNGPVIMYGWNDEGYLDVMFYENITMETSTVDGIYAVVDKQAKNIGLQKIPVAFRIGDFPRLRAGYDTKWRPIVGGIKFETPTHSGTLGFAVQDTNGNKGYVTARHLATQVGMQLWQPYEASENEAGIVSKIGTNTADASFIPFNNVEASIHIGGGYYVPVKGDRNPQIGWRVYKSGITSGITGGNVVGISEITSYDGVTYYNQAKTTMHSDGGDSGSPVWYLEPNSDRKIVGILASGQIIDGTEYTYFSQISYVKNSLNVNVLTR</sequence>
<dbReference type="EMBL" id="LKCM01000237">
    <property type="protein sequence ID" value="KPQ42393.1"/>
    <property type="molecule type" value="Genomic_DNA"/>
</dbReference>
<reference evidence="1 2" key="1">
    <citation type="submission" date="2015-09" db="EMBL/GenBank/DDBJ databases">
        <title>A metagenomics-based metabolic model of nitrate-dependent anaerobic oxidation of methane by Methanoperedens-like archaea.</title>
        <authorList>
            <person name="Arshad A."/>
            <person name="Speth D.R."/>
            <person name="De Graaf R.M."/>
            <person name="Op Den Camp H.J."/>
            <person name="Jetten M.S."/>
            <person name="Welte C.U."/>
        </authorList>
    </citation>
    <scope>NUCLEOTIDE SEQUENCE [LARGE SCALE GENOMIC DNA]</scope>
</reference>
<dbReference type="AlphaFoldDB" id="A0A0P8ADX1"/>
<evidence type="ECO:0000313" key="2">
    <source>
        <dbReference type="Proteomes" id="UP000050360"/>
    </source>
</evidence>